<dbReference type="WBParaSite" id="PEQ_0000042901-mRNA-1">
    <property type="protein sequence ID" value="PEQ_0000042901-mRNA-1"/>
    <property type="gene ID" value="PEQ_0000042901"/>
</dbReference>
<protein>
    <submittedName>
        <fullName evidence="3">Uncharacterized protein</fullName>
    </submittedName>
</protein>
<reference evidence="3" key="1">
    <citation type="submission" date="2022-11" db="UniProtKB">
        <authorList>
            <consortium name="WormBaseParasite"/>
        </authorList>
    </citation>
    <scope>IDENTIFICATION</scope>
</reference>
<dbReference type="AlphaFoldDB" id="A0A914R2F0"/>
<keyword evidence="2" id="KW-1185">Reference proteome</keyword>
<proteinExistence type="predicted"/>
<accession>A0A914R2F0</accession>
<dbReference type="Proteomes" id="UP000887564">
    <property type="component" value="Unplaced"/>
</dbReference>
<organism evidence="2 3">
    <name type="scientific">Parascaris equorum</name>
    <name type="common">Equine roundworm</name>
    <dbReference type="NCBI Taxonomy" id="6256"/>
    <lineage>
        <taxon>Eukaryota</taxon>
        <taxon>Metazoa</taxon>
        <taxon>Ecdysozoa</taxon>
        <taxon>Nematoda</taxon>
        <taxon>Chromadorea</taxon>
        <taxon>Rhabditida</taxon>
        <taxon>Spirurina</taxon>
        <taxon>Ascaridomorpha</taxon>
        <taxon>Ascaridoidea</taxon>
        <taxon>Ascarididae</taxon>
        <taxon>Parascaris</taxon>
    </lineage>
</organism>
<evidence type="ECO:0000313" key="2">
    <source>
        <dbReference type="Proteomes" id="UP000887564"/>
    </source>
</evidence>
<feature type="region of interest" description="Disordered" evidence="1">
    <location>
        <begin position="1"/>
        <end position="24"/>
    </location>
</feature>
<evidence type="ECO:0000313" key="3">
    <source>
        <dbReference type="WBParaSite" id="PEQ_0000042901-mRNA-1"/>
    </source>
</evidence>
<evidence type="ECO:0000256" key="1">
    <source>
        <dbReference type="SAM" id="MobiDB-lite"/>
    </source>
</evidence>
<name>A0A914R2F0_PAREQ</name>
<sequence>MGTAGDLPTPFSNNGNGEGMGLAQGSVSHLAGARSVNLSHPVKMPPLKQRFALDPSNYNVDDIGAVAVNETVTVNQPPAKSSTVQEIERLQRNREERRAHQVEVKKQKEQLKNIDPGNPNWQFLTMI</sequence>